<evidence type="ECO:0000259" key="9">
    <source>
        <dbReference type="Pfam" id="PF00857"/>
    </source>
</evidence>
<organism evidence="10 11">
    <name type="scientific">Terriglobus albidus</name>
    <dbReference type="NCBI Taxonomy" id="1592106"/>
    <lineage>
        <taxon>Bacteria</taxon>
        <taxon>Pseudomonadati</taxon>
        <taxon>Acidobacteriota</taxon>
        <taxon>Terriglobia</taxon>
        <taxon>Terriglobales</taxon>
        <taxon>Acidobacteriaceae</taxon>
        <taxon>Terriglobus</taxon>
    </lineage>
</organism>
<dbReference type="NCBIfam" id="NF008623">
    <property type="entry name" value="PRK11609.1"/>
    <property type="match status" value="1"/>
</dbReference>
<dbReference type="GO" id="GO:0046872">
    <property type="term" value="F:metal ion binding"/>
    <property type="evidence" value="ECO:0007669"/>
    <property type="project" value="UniProtKB-KW"/>
</dbReference>
<dbReference type="CDD" id="cd01011">
    <property type="entry name" value="nicotinamidase"/>
    <property type="match status" value="1"/>
</dbReference>
<comment type="pathway">
    <text evidence="5">Cofactor biosynthesis; nicotinate biosynthesis; nicotinate from nicotinamide: step 1/1.</text>
</comment>
<gene>
    <name evidence="10" type="primary">pncA</name>
    <name evidence="10" type="ORF">FTW19_07310</name>
</gene>
<dbReference type="EC" id="3.5.1.19" evidence="6"/>
<evidence type="ECO:0000313" key="11">
    <source>
        <dbReference type="Proteomes" id="UP000321820"/>
    </source>
</evidence>
<evidence type="ECO:0000256" key="7">
    <source>
        <dbReference type="ARBA" id="ARBA00043224"/>
    </source>
</evidence>
<dbReference type="PANTHER" id="PTHR11080">
    <property type="entry name" value="PYRAZINAMIDASE/NICOTINAMIDASE"/>
    <property type="match status" value="1"/>
</dbReference>
<name>A0A5B9EAX6_9BACT</name>
<evidence type="ECO:0000313" key="10">
    <source>
        <dbReference type="EMBL" id="QEE27820.1"/>
    </source>
</evidence>
<dbReference type="OrthoDB" id="9796485at2"/>
<accession>A0A5B9EAX6</accession>
<dbReference type="Pfam" id="PF00857">
    <property type="entry name" value="Isochorismatase"/>
    <property type="match status" value="1"/>
</dbReference>
<dbReference type="FunFam" id="3.40.50.850:FF:000006">
    <property type="entry name" value="Bifunctional pyrazinamidase/nicotinamidase"/>
    <property type="match status" value="1"/>
</dbReference>
<feature type="domain" description="Isochorismatase-like" evidence="9">
    <location>
        <begin position="8"/>
        <end position="186"/>
    </location>
</feature>
<dbReference type="PANTHER" id="PTHR11080:SF2">
    <property type="entry name" value="LD05707P"/>
    <property type="match status" value="1"/>
</dbReference>
<keyword evidence="3" id="KW-0479">Metal-binding</keyword>
<keyword evidence="11" id="KW-1185">Reference proteome</keyword>
<dbReference type="SUPFAM" id="SSF52499">
    <property type="entry name" value="Isochorismatase-like hydrolases"/>
    <property type="match status" value="1"/>
</dbReference>
<dbReference type="InterPro" id="IPR052347">
    <property type="entry name" value="Isochorismatase_Nicotinamidase"/>
</dbReference>
<evidence type="ECO:0000256" key="8">
    <source>
        <dbReference type="ARBA" id="ARBA00072277"/>
    </source>
</evidence>
<reference evidence="10 11" key="1">
    <citation type="submission" date="2019-08" db="EMBL/GenBank/DDBJ databases">
        <title>Complete genome sequence of Terriglobus albidus strain ORNL.</title>
        <authorList>
            <person name="Podar M."/>
        </authorList>
    </citation>
    <scope>NUCLEOTIDE SEQUENCE [LARGE SCALE GENOMIC DNA]</scope>
    <source>
        <strain evidence="10 11">ORNL</strain>
    </source>
</reference>
<evidence type="ECO:0000256" key="2">
    <source>
        <dbReference type="ARBA" id="ARBA00022642"/>
    </source>
</evidence>
<proteinExistence type="inferred from homology"/>
<sequence>MTHQPTDALVIIDLQNDFCPGGALEVRNGDEIVPLINRLQERFGHVILTQDWHPAGHISFATSHPGAQPFETIQVAYGPQVLWPDHCLQGSAGAAFHPQLDTTRAELIVRKGYNPRIDSYSAFLDNDHSTPTGLGGALKERGIQRLSFCGLAYDYCVHFSAMDAVSLGFTACVIEDACRAIDLNGSVARVNVEMQRAGIARISSDTLL</sequence>
<dbReference type="InterPro" id="IPR036380">
    <property type="entry name" value="Isochorismatase-like_sf"/>
</dbReference>
<evidence type="ECO:0000256" key="4">
    <source>
        <dbReference type="ARBA" id="ARBA00022801"/>
    </source>
</evidence>
<dbReference type="GO" id="GO:0008936">
    <property type="term" value="F:nicotinamidase activity"/>
    <property type="evidence" value="ECO:0007669"/>
    <property type="project" value="UniProtKB-EC"/>
</dbReference>
<dbReference type="RefSeq" id="WP_147647010.1">
    <property type="nucleotide sequence ID" value="NZ_CP042806.1"/>
</dbReference>
<evidence type="ECO:0000256" key="1">
    <source>
        <dbReference type="ARBA" id="ARBA00006336"/>
    </source>
</evidence>
<dbReference type="KEGG" id="talb:FTW19_07310"/>
<dbReference type="Gene3D" id="3.40.50.850">
    <property type="entry name" value="Isochorismatase-like"/>
    <property type="match status" value="1"/>
</dbReference>
<keyword evidence="2" id="KW-0662">Pyridine nucleotide biosynthesis</keyword>
<dbReference type="InterPro" id="IPR000868">
    <property type="entry name" value="Isochorismatase-like_dom"/>
</dbReference>
<protein>
    <recommendedName>
        <fullName evidence="8">Nicotinamidase</fullName>
        <ecNumber evidence="6">3.5.1.19</ecNumber>
    </recommendedName>
    <alternativeName>
        <fullName evidence="7">Nicotinamide deamidase</fullName>
    </alternativeName>
</protein>
<dbReference type="Proteomes" id="UP000321820">
    <property type="component" value="Chromosome"/>
</dbReference>
<dbReference type="GO" id="GO:0019363">
    <property type="term" value="P:pyridine nucleotide biosynthetic process"/>
    <property type="evidence" value="ECO:0007669"/>
    <property type="project" value="UniProtKB-KW"/>
</dbReference>
<comment type="similarity">
    <text evidence="1">Belongs to the isochorismatase family.</text>
</comment>
<evidence type="ECO:0000256" key="5">
    <source>
        <dbReference type="ARBA" id="ARBA00037900"/>
    </source>
</evidence>
<evidence type="ECO:0000256" key="6">
    <source>
        <dbReference type="ARBA" id="ARBA00039017"/>
    </source>
</evidence>
<dbReference type="EMBL" id="CP042806">
    <property type="protein sequence ID" value="QEE27820.1"/>
    <property type="molecule type" value="Genomic_DNA"/>
</dbReference>
<evidence type="ECO:0000256" key="3">
    <source>
        <dbReference type="ARBA" id="ARBA00022723"/>
    </source>
</evidence>
<keyword evidence="4 10" id="KW-0378">Hydrolase</keyword>
<dbReference type="AlphaFoldDB" id="A0A5B9EAX6"/>